<dbReference type="SUPFAM" id="SSF103481">
    <property type="entry name" value="Multidrug resistance efflux transporter EmrE"/>
    <property type="match status" value="2"/>
</dbReference>
<dbReference type="Proteomes" id="UP000002297">
    <property type="component" value="Chromosome"/>
</dbReference>
<name>A3U4U3_CROAH</name>
<protein>
    <submittedName>
        <fullName evidence="3">Predicted permease</fullName>
    </submittedName>
</protein>
<dbReference type="InterPro" id="IPR000620">
    <property type="entry name" value="EamA_dom"/>
</dbReference>
<dbReference type="EMBL" id="CP002046">
    <property type="protein sequence ID" value="EAP87260.1"/>
    <property type="molecule type" value="Genomic_DNA"/>
</dbReference>
<feature type="transmembrane region" description="Helical" evidence="1">
    <location>
        <begin position="245"/>
        <end position="264"/>
    </location>
</feature>
<feature type="transmembrane region" description="Helical" evidence="1">
    <location>
        <begin position="66"/>
        <end position="83"/>
    </location>
</feature>
<feature type="transmembrane region" description="Helical" evidence="1">
    <location>
        <begin position="276"/>
        <end position="293"/>
    </location>
</feature>
<evidence type="ECO:0000313" key="3">
    <source>
        <dbReference type="EMBL" id="EAP87260.1"/>
    </source>
</evidence>
<gene>
    <name evidence="3" type="ordered locus">CA2559_00855</name>
</gene>
<dbReference type="GO" id="GO:0016020">
    <property type="term" value="C:membrane"/>
    <property type="evidence" value="ECO:0007669"/>
    <property type="project" value="InterPro"/>
</dbReference>
<feature type="transmembrane region" description="Helical" evidence="1">
    <location>
        <begin position="175"/>
        <end position="194"/>
    </location>
</feature>
<feature type="transmembrane region" description="Helical" evidence="1">
    <location>
        <begin position="143"/>
        <end position="163"/>
    </location>
</feature>
<evidence type="ECO:0000259" key="2">
    <source>
        <dbReference type="Pfam" id="PF00892"/>
    </source>
</evidence>
<dbReference type="KEGG" id="cat:CA2559_00855"/>
<organism evidence="3 4">
    <name type="scientific">Croceibacter atlanticus (strain ATCC BAA-628 / JCM 21780 / CIP 108009 / IAM 15332 / KCTC 12090 / HTCC2559)</name>
    <dbReference type="NCBI Taxonomy" id="216432"/>
    <lineage>
        <taxon>Bacteria</taxon>
        <taxon>Pseudomonadati</taxon>
        <taxon>Bacteroidota</taxon>
        <taxon>Flavobacteriia</taxon>
        <taxon>Flavobacteriales</taxon>
        <taxon>Flavobacteriaceae</taxon>
        <taxon>Croceibacter</taxon>
    </lineage>
</organism>
<feature type="transmembrane region" description="Helical" evidence="1">
    <location>
        <begin position="12"/>
        <end position="31"/>
    </location>
</feature>
<feature type="transmembrane region" description="Helical" evidence="1">
    <location>
        <begin position="89"/>
        <end position="106"/>
    </location>
</feature>
<feature type="transmembrane region" description="Helical" evidence="1">
    <location>
        <begin position="217"/>
        <end position="238"/>
    </location>
</feature>
<dbReference type="PANTHER" id="PTHR22911">
    <property type="entry name" value="ACYL-MALONYL CONDENSING ENZYME-RELATED"/>
    <property type="match status" value="1"/>
</dbReference>
<dbReference type="eggNOG" id="COG0697">
    <property type="taxonomic scope" value="Bacteria"/>
</dbReference>
<dbReference type="PANTHER" id="PTHR22911:SF79">
    <property type="entry name" value="MOBA-LIKE NTP TRANSFERASE DOMAIN-CONTAINING PROTEIN"/>
    <property type="match status" value="1"/>
</dbReference>
<dbReference type="RefSeq" id="WP_013185941.1">
    <property type="nucleotide sequence ID" value="NC_014230.1"/>
</dbReference>
<feature type="domain" description="EamA" evidence="2">
    <location>
        <begin position="145"/>
        <end position="289"/>
    </location>
</feature>
<dbReference type="GeneID" id="89451970"/>
<proteinExistence type="predicted"/>
<dbReference type="OrthoDB" id="9150437at2"/>
<keyword evidence="1" id="KW-1133">Transmembrane helix</keyword>
<keyword evidence="4" id="KW-1185">Reference proteome</keyword>
<reference evidence="3 4" key="1">
    <citation type="journal article" date="2010" name="J. Bacteriol.">
        <title>The complete genome sequence of Croceibacter atlanticus HTCC2559T.</title>
        <authorList>
            <person name="Oh H.M."/>
            <person name="Kang I."/>
            <person name="Ferriera S."/>
            <person name="Giovannoni S.J."/>
            <person name="Cho J.C."/>
        </authorList>
    </citation>
    <scope>NUCLEOTIDE SEQUENCE [LARGE SCALE GENOMIC DNA]</scope>
    <source>
        <strain evidence="4">ATCC BAA-628 / HTCC2559 / KCTC 12090</strain>
    </source>
</reference>
<keyword evidence="1" id="KW-0812">Transmembrane</keyword>
<keyword evidence="1" id="KW-0472">Membrane</keyword>
<feature type="transmembrane region" description="Helical" evidence="1">
    <location>
        <begin position="118"/>
        <end position="137"/>
    </location>
</feature>
<dbReference type="HOGENOM" id="CLU_033863_15_3_10"/>
<evidence type="ECO:0000313" key="4">
    <source>
        <dbReference type="Proteomes" id="UP000002297"/>
    </source>
</evidence>
<feature type="domain" description="EamA" evidence="2">
    <location>
        <begin position="14"/>
        <end position="137"/>
    </location>
</feature>
<dbReference type="InterPro" id="IPR037185">
    <property type="entry name" value="EmrE-like"/>
</dbReference>
<dbReference type="Pfam" id="PF00892">
    <property type="entry name" value="EamA"/>
    <property type="match status" value="2"/>
</dbReference>
<accession>A3U4U3</accession>
<dbReference type="AlphaFoldDB" id="A3U4U3"/>
<dbReference type="STRING" id="216432.CA2559_00855"/>
<evidence type="ECO:0000256" key="1">
    <source>
        <dbReference type="SAM" id="Phobius"/>
    </source>
</evidence>
<sequence>MPNAKLQSYLHFHVIVFIWGFTAVLGALISIDALPLVFYRMWLASGFIFLWILYKKKPLKMTAKQLLILASAGIVIALHWLTFFEAIKVSNVSITLALIATGAFFTSIMEPIFYKRKVIWYEVFFGVLVIAGLYIIFNVETDYVLGIILALISAFLSAVFSLINGKLAQKGDASVISFYELLIGVIAITIYLGFDTFIGEASAGFTSEFFQLSNQDWLLLLVLASVCTAYAFIASVAVMKYLSPYTIMLTINLEPVYGIILAFFIFGSKEEMNPEFYYGALIILSTVVLNGILKNKDGIGRFAKRRKMR</sequence>
<feature type="transmembrane region" description="Helical" evidence="1">
    <location>
        <begin position="37"/>
        <end position="54"/>
    </location>
</feature>